<comment type="caution">
    <text evidence="1">The sequence shown here is derived from an EMBL/GenBank/DDBJ whole genome shotgun (WGS) entry which is preliminary data.</text>
</comment>
<dbReference type="EMBL" id="BKCJ010313859">
    <property type="protein sequence ID" value="GEZ71558.1"/>
    <property type="molecule type" value="Genomic_DNA"/>
</dbReference>
<evidence type="ECO:0000313" key="1">
    <source>
        <dbReference type="EMBL" id="GEZ71558.1"/>
    </source>
</evidence>
<organism evidence="1">
    <name type="scientific">Tanacetum cinerariifolium</name>
    <name type="common">Dalmatian daisy</name>
    <name type="synonym">Chrysanthemum cinerariifolium</name>
    <dbReference type="NCBI Taxonomy" id="118510"/>
    <lineage>
        <taxon>Eukaryota</taxon>
        <taxon>Viridiplantae</taxon>
        <taxon>Streptophyta</taxon>
        <taxon>Embryophyta</taxon>
        <taxon>Tracheophyta</taxon>
        <taxon>Spermatophyta</taxon>
        <taxon>Magnoliopsida</taxon>
        <taxon>eudicotyledons</taxon>
        <taxon>Gunneridae</taxon>
        <taxon>Pentapetalae</taxon>
        <taxon>asterids</taxon>
        <taxon>campanulids</taxon>
        <taxon>Asterales</taxon>
        <taxon>Asteraceae</taxon>
        <taxon>Asteroideae</taxon>
        <taxon>Anthemideae</taxon>
        <taxon>Anthemidinae</taxon>
        <taxon>Tanacetum</taxon>
    </lineage>
</organism>
<proteinExistence type="predicted"/>
<name>A0A699IN81_TANCI</name>
<accession>A0A699IN81</accession>
<reference evidence="1" key="1">
    <citation type="journal article" date="2019" name="Sci. Rep.">
        <title>Draft genome of Tanacetum cinerariifolium, the natural source of mosquito coil.</title>
        <authorList>
            <person name="Yamashiro T."/>
            <person name="Shiraishi A."/>
            <person name="Satake H."/>
            <person name="Nakayama K."/>
        </authorList>
    </citation>
    <scope>NUCLEOTIDE SEQUENCE</scope>
</reference>
<dbReference type="AlphaFoldDB" id="A0A699IN81"/>
<sequence>MRGILLNSYGVDFDGVPFHLQDVATLTIAALKMHSQNPLIGAESLSSTIFCNFFGRCTYYQHLSHKNTPPRLPSSHEIAFLPSMISLLSSLSINLLSHM</sequence>
<protein>
    <submittedName>
        <fullName evidence="1">Uncharacterized protein</fullName>
    </submittedName>
</protein>
<gene>
    <name evidence="1" type="ORF">Tci_543531</name>
</gene>